<proteinExistence type="inferred from homology"/>
<evidence type="ECO:0000313" key="3">
    <source>
        <dbReference type="EMBL" id="MDQ0113805.1"/>
    </source>
</evidence>
<accession>A0ABT9U2F2</accession>
<dbReference type="SUPFAM" id="SSF109854">
    <property type="entry name" value="DinB/YfiT-like putative metalloenzymes"/>
    <property type="match status" value="1"/>
</dbReference>
<name>A0ABT9U2F2_PAEHA</name>
<dbReference type="Gene3D" id="1.20.120.450">
    <property type="entry name" value="dinb family like domain"/>
    <property type="match status" value="1"/>
</dbReference>
<comment type="similarity">
    <text evidence="1">Belongs to the DinB family.</text>
</comment>
<dbReference type="PANTHER" id="PTHR37302">
    <property type="entry name" value="SLR1116 PROTEIN"/>
    <property type="match status" value="1"/>
</dbReference>
<evidence type="ECO:0000313" key="4">
    <source>
        <dbReference type="Proteomes" id="UP001229346"/>
    </source>
</evidence>
<dbReference type="EMBL" id="JAUSSU010000006">
    <property type="protein sequence ID" value="MDQ0113805.1"/>
    <property type="molecule type" value="Genomic_DNA"/>
</dbReference>
<reference evidence="3 4" key="1">
    <citation type="submission" date="2023-07" db="EMBL/GenBank/DDBJ databases">
        <title>Sorghum-associated microbial communities from plants grown in Nebraska, USA.</title>
        <authorList>
            <person name="Schachtman D."/>
        </authorList>
    </citation>
    <scope>NUCLEOTIDE SEQUENCE [LARGE SCALE GENOMIC DNA]</scope>
    <source>
        <strain evidence="3 4">CC482</strain>
    </source>
</reference>
<sequence>MTAEYVSELMERTNRLAAQTEGKRIEELDLMMSELSVRLRKFIAEHEELEAMCPSGAFQARYVDFIQHLVNHGTYHRGNVTAMLRQIGHPGTPTDFGFYLYTLSQH</sequence>
<dbReference type="InterPro" id="IPR034660">
    <property type="entry name" value="DinB/YfiT-like"/>
</dbReference>
<keyword evidence="2" id="KW-0479">Metal-binding</keyword>
<dbReference type="Pfam" id="PF05163">
    <property type="entry name" value="DinB"/>
    <property type="match status" value="1"/>
</dbReference>
<keyword evidence="4" id="KW-1185">Reference proteome</keyword>
<dbReference type="InterPro" id="IPR007837">
    <property type="entry name" value="DinB"/>
</dbReference>
<dbReference type="PANTHER" id="PTHR37302:SF1">
    <property type="entry name" value="PROTEIN DINB"/>
    <property type="match status" value="1"/>
</dbReference>
<protein>
    <submittedName>
        <fullName evidence="3">Damage-inducible protein DinB</fullName>
    </submittedName>
</protein>
<organism evidence="3 4">
    <name type="scientific">Paenibacillus harenae</name>
    <dbReference type="NCBI Taxonomy" id="306543"/>
    <lineage>
        <taxon>Bacteria</taxon>
        <taxon>Bacillati</taxon>
        <taxon>Bacillota</taxon>
        <taxon>Bacilli</taxon>
        <taxon>Bacillales</taxon>
        <taxon>Paenibacillaceae</taxon>
        <taxon>Paenibacillus</taxon>
    </lineage>
</organism>
<evidence type="ECO:0000256" key="1">
    <source>
        <dbReference type="ARBA" id="ARBA00008635"/>
    </source>
</evidence>
<comment type="caution">
    <text evidence="3">The sequence shown here is derived from an EMBL/GenBank/DDBJ whole genome shotgun (WGS) entry which is preliminary data.</text>
</comment>
<gene>
    <name evidence="3" type="ORF">J2T15_003248</name>
</gene>
<dbReference type="Proteomes" id="UP001229346">
    <property type="component" value="Unassembled WGS sequence"/>
</dbReference>
<evidence type="ECO:0000256" key="2">
    <source>
        <dbReference type="ARBA" id="ARBA00022723"/>
    </source>
</evidence>